<dbReference type="EMBL" id="ML986491">
    <property type="protein sequence ID" value="KAF2277262.1"/>
    <property type="molecule type" value="Genomic_DNA"/>
</dbReference>
<dbReference type="OrthoDB" id="5398371at2759"/>
<accession>A0A6A6JL84</accession>
<name>A0A6A6JL84_WESOR</name>
<organism evidence="1 2">
    <name type="scientific">Westerdykella ornata</name>
    <dbReference type="NCBI Taxonomy" id="318751"/>
    <lineage>
        <taxon>Eukaryota</taxon>
        <taxon>Fungi</taxon>
        <taxon>Dikarya</taxon>
        <taxon>Ascomycota</taxon>
        <taxon>Pezizomycotina</taxon>
        <taxon>Dothideomycetes</taxon>
        <taxon>Pleosporomycetidae</taxon>
        <taxon>Pleosporales</taxon>
        <taxon>Sporormiaceae</taxon>
        <taxon>Westerdykella</taxon>
    </lineage>
</organism>
<protein>
    <submittedName>
        <fullName evidence="1">Uncharacterized protein</fullName>
    </submittedName>
</protein>
<reference evidence="1" key="1">
    <citation type="journal article" date="2020" name="Stud. Mycol.">
        <title>101 Dothideomycetes genomes: a test case for predicting lifestyles and emergence of pathogens.</title>
        <authorList>
            <person name="Haridas S."/>
            <person name="Albert R."/>
            <person name="Binder M."/>
            <person name="Bloem J."/>
            <person name="Labutti K."/>
            <person name="Salamov A."/>
            <person name="Andreopoulos B."/>
            <person name="Baker S."/>
            <person name="Barry K."/>
            <person name="Bills G."/>
            <person name="Bluhm B."/>
            <person name="Cannon C."/>
            <person name="Castanera R."/>
            <person name="Culley D."/>
            <person name="Daum C."/>
            <person name="Ezra D."/>
            <person name="Gonzalez J."/>
            <person name="Henrissat B."/>
            <person name="Kuo A."/>
            <person name="Liang C."/>
            <person name="Lipzen A."/>
            <person name="Lutzoni F."/>
            <person name="Magnuson J."/>
            <person name="Mondo S."/>
            <person name="Nolan M."/>
            <person name="Ohm R."/>
            <person name="Pangilinan J."/>
            <person name="Park H.-J."/>
            <person name="Ramirez L."/>
            <person name="Alfaro M."/>
            <person name="Sun H."/>
            <person name="Tritt A."/>
            <person name="Yoshinaga Y."/>
            <person name="Zwiers L.-H."/>
            <person name="Turgeon B."/>
            <person name="Goodwin S."/>
            <person name="Spatafora J."/>
            <person name="Crous P."/>
            <person name="Grigoriev I."/>
        </authorList>
    </citation>
    <scope>NUCLEOTIDE SEQUENCE</scope>
    <source>
        <strain evidence="1">CBS 379.55</strain>
    </source>
</reference>
<dbReference type="Proteomes" id="UP000800097">
    <property type="component" value="Unassembled WGS sequence"/>
</dbReference>
<dbReference type="GeneID" id="54552908"/>
<proteinExistence type="predicted"/>
<dbReference type="AlphaFoldDB" id="A0A6A6JL84"/>
<evidence type="ECO:0000313" key="1">
    <source>
        <dbReference type="EMBL" id="KAF2277262.1"/>
    </source>
</evidence>
<keyword evidence="2" id="KW-1185">Reference proteome</keyword>
<dbReference type="RefSeq" id="XP_033654801.1">
    <property type="nucleotide sequence ID" value="XM_033799733.1"/>
</dbReference>
<evidence type="ECO:0000313" key="2">
    <source>
        <dbReference type="Proteomes" id="UP000800097"/>
    </source>
</evidence>
<sequence>MSSESELISIEPGDLILHIRHEEHDAGFRYRVSSKTIRQNSRYFDSLLSDRFNEGRILSEGLVALKQAGYSAPAEAPSHALPTIQIVHVGRISKVSSIRDLAADFLRALHGQPLPEKFPVTNLANIAVLADRFDALDYFKAYIHRKKYLVSVDARLKASKTRPTEERIRQKLLIGLLFDYGPWITSCSKHLILRDSAQWKEGVEMDGTAALWWDLPNGVEDELIFRRECILETINSLQAHFLKLYTSGARQCKLGYDSSGQCDSFQLGEMIRFFLRQGTLRLQGTIYDATEPSHYSGDVDRLIESLRQVPSYQIDGNHHHCGIRVRISPWLDYIQGLFNSETGSAHIGICGDCWTQHRAAYAWSDAKRPVSWSPPVNLPKPHIPLNAWNQGPKKHASVRDMFMAVERNWTAPSG</sequence>
<gene>
    <name evidence="1" type="ORF">EI97DRAFT_441997</name>
</gene>